<dbReference type="SMART" id="SM00034">
    <property type="entry name" value="CLECT"/>
    <property type="match status" value="1"/>
</dbReference>
<dbReference type="InterPro" id="IPR016187">
    <property type="entry name" value="CTDL_fold"/>
</dbReference>
<feature type="signal peptide" evidence="1">
    <location>
        <begin position="1"/>
        <end position="20"/>
    </location>
</feature>
<dbReference type="AlphaFoldDB" id="A0A0N4USR9"/>
<gene>
    <name evidence="4" type="ORF">EVEC_LOCUS134</name>
</gene>
<dbReference type="PANTHER" id="PTHR31024:SF3">
    <property type="entry name" value="C-TYPE LECTIN-RELATED"/>
    <property type="match status" value="1"/>
</dbReference>
<accession>A0A0N4USR9</accession>
<evidence type="ECO:0000313" key="6">
    <source>
        <dbReference type="WBParaSite" id="EVEC_0000019701-mRNA-1"/>
    </source>
</evidence>
<keyword evidence="5" id="KW-1185">Reference proteome</keyword>
<proteinExistence type="predicted"/>
<keyword evidence="1" id="KW-0732">Signal</keyword>
<dbReference type="PROSITE" id="PS50041">
    <property type="entry name" value="C_TYPE_LECTIN_2"/>
    <property type="match status" value="1"/>
</dbReference>
<dbReference type="SUPFAM" id="SSF56436">
    <property type="entry name" value="C-type lectin-like"/>
    <property type="match status" value="1"/>
</dbReference>
<organism evidence="6">
    <name type="scientific">Enterobius vermicularis</name>
    <name type="common">Human pinworm</name>
    <dbReference type="NCBI Taxonomy" id="51028"/>
    <lineage>
        <taxon>Eukaryota</taxon>
        <taxon>Metazoa</taxon>
        <taxon>Ecdysozoa</taxon>
        <taxon>Nematoda</taxon>
        <taxon>Chromadorea</taxon>
        <taxon>Rhabditida</taxon>
        <taxon>Spirurina</taxon>
        <taxon>Oxyuridomorpha</taxon>
        <taxon>Oxyuroidea</taxon>
        <taxon>Oxyuridae</taxon>
        <taxon>Enterobius</taxon>
    </lineage>
</organism>
<dbReference type="InterPro" id="IPR002035">
    <property type="entry name" value="VWF_A"/>
</dbReference>
<evidence type="ECO:0000313" key="4">
    <source>
        <dbReference type="EMBL" id="VDD84991.1"/>
    </source>
</evidence>
<reference evidence="6" key="1">
    <citation type="submission" date="2017-02" db="UniProtKB">
        <authorList>
            <consortium name="WormBaseParasite"/>
        </authorList>
    </citation>
    <scope>IDENTIFICATION</scope>
</reference>
<evidence type="ECO:0000256" key="1">
    <source>
        <dbReference type="SAM" id="SignalP"/>
    </source>
</evidence>
<feature type="domain" description="C-type lectin" evidence="2">
    <location>
        <begin position="326"/>
        <end position="437"/>
    </location>
</feature>
<evidence type="ECO:0000259" key="3">
    <source>
        <dbReference type="PROSITE" id="PS50234"/>
    </source>
</evidence>
<dbReference type="InterPro" id="IPR036465">
    <property type="entry name" value="vWFA_dom_sf"/>
</dbReference>
<dbReference type="PROSITE" id="PS50234">
    <property type="entry name" value="VWFA"/>
    <property type="match status" value="1"/>
</dbReference>
<name>A0A0N4USR9_ENTVE</name>
<dbReference type="SUPFAM" id="SSF53300">
    <property type="entry name" value="vWA-like"/>
    <property type="match status" value="1"/>
</dbReference>
<evidence type="ECO:0000259" key="2">
    <source>
        <dbReference type="PROSITE" id="PS50041"/>
    </source>
</evidence>
<dbReference type="Gene3D" id="3.40.50.410">
    <property type="entry name" value="von Willebrand factor, type A domain"/>
    <property type="match status" value="1"/>
</dbReference>
<dbReference type="Proteomes" id="UP000274131">
    <property type="component" value="Unassembled WGS sequence"/>
</dbReference>
<dbReference type="EMBL" id="UXUI01000080">
    <property type="protein sequence ID" value="VDD84991.1"/>
    <property type="molecule type" value="Genomic_DNA"/>
</dbReference>
<dbReference type="CDD" id="cd01450">
    <property type="entry name" value="vWFA_subfamily_ECM"/>
    <property type="match status" value="1"/>
</dbReference>
<reference evidence="4 5" key="2">
    <citation type="submission" date="2018-10" db="EMBL/GenBank/DDBJ databases">
        <authorList>
            <consortium name="Pathogen Informatics"/>
        </authorList>
    </citation>
    <scope>NUCLEOTIDE SEQUENCE [LARGE SCALE GENOMIC DNA]</scope>
</reference>
<sequence>MQCSILTVVLLYFFLMTIHSSNQYSISPLQKKPNHFPSQLHPDFENSLQKLLTKSITEVYETTPNCCNTTATPTATSTTTATTPGEHSLVKHLNCGCEDESLTRGVNYWLDIVFVVDSTDAVRDLDFSDVKSFVSLFGNLQIGTASNGDPRYSRIAVVNTGAEAEIIADLNRFKSGTDLQNTVAQKLVKKGGTKFNLYAGLTAAQDILTSEDNASRRINVPKVVIVFSTIPTNCGLLARNSSTTGDRKVDRLCSLATYLQQQATLITIGLKMAGATSYPHIDIANNCNRFQNSFDMTMNVLRALCRANCHCPKSYDQFATGDQCDSSGECVTVHQLSVPYASAVEICLQDGAVVADAATHRKELFLQSLYKEAYFSPFWIGLNFIDGRYIWSNNQSISEYNYNNWCTADHQPKISGGNCVYEDRCGEYSTGWFTAECGMMLPTFYFACQKDACESSGFKN</sequence>
<feature type="chain" id="PRO_5043122425" evidence="1">
    <location>
        <begin position="21"/>
        <end position="460"/>
    </location>
</feature>
<dbReference type="Gene3D" id="3.10.100.10">
    <property type="entry name" value="Mannose-Binding Protein A, subunit A"/>
    <property type="match status" value="1"/>
</dbReference>
<protein>
    <submittedName>
        <fullName evidence="6">C-type lectin</fullName>
    </submittedName>
</protein>
<evidence type="ECO:0000313" key="5">
    <source>
        <dbReference type="Proteomes" id="UP000274131"/>
    </source>
</evidence>
<feature type="domain" description="VWFA" evidence="3">
    <location>
        <begin position="111"/>
        <end position="270"/>
    </location>
</feature>
<dbReference type="Pfam" id="PF00059">
    <property type="entry name" value="Lectin_C"/>
    <property type="match status" value="1"/>
</dbReference>
<dbReference type="Pfam" id="PF00092">
    <property type="entry name" value="VWA"/>
    <property type="match status" value="1"/>
</dbReference>
<dbReference type="WBParaSite" id="EVEC_0000019701-mRNA-1">
    <property type="protein sequence ID" value="EVEC_0000019701-mRNA-1"/>
    <property type="gene ID" value="EVEC_0000019701"/>
</dbReference>
<dbReference type="OrthoDB" id="5862648at2759"/>
<dbReference type="InterPro" id="IPR001304">
    <property type="entry name" value="C-type_lectin-like"/>
</dbReference>
<dbReference type="CDD" id="cd00037">
    <property type="entry name" value="CLECT"/>
    <property type="match status" value="1"/>
</dbReference>
<dbReference type="SMART" id="SM00327">
    <property type="entry name" value="VWA"/>
    <property type="match status" value="1"/>
</dbReference>
<dbReference type="PANTHER" id="PTHR31024">
    <property type="entry name" value="C-TYPE LECTIN"/>
    <property type="match status" value="1"/>
</dbReference>
<dbReference type="InterPro" id="IPR016186">
    <property type="entry name" value="C-type_lectin-like/link_sf"/>
</dbReference>